<dbReference type="EMBL" id="BSQG01000008">
    <property type="protein sequence ID" value="GLU49726.1"/>
    <property type="molecule type" value="Genomic_DNA"/>
</dbReference>
<dbReference type="RefSeq" id="WP_285761259.1">
    <property type="nucleotide sequence ID" value="NZ_BSQG01000008.1"/>
</dbReference>
<sequence>MKRFDWYDEIHRLDPETDCQRILQIISEHEFPWDVEQALGLALYRTYAVPSIGGLLGATREFTGRTQHRYDDTALLLNDMLRFGFEPGRGRDALRRMNQMHRSYDISNDDYRYVLSTFVVTPVRWLNDLGYGWRKLTDHEIRASTNYYRRLGRHMGIKHIPLTYAGFAELLDTYERKHFAYSHGGRAVSDATLELMVNFYPKAQRPVIRPFTKALLDPSLIRAFRYDEPSRFWRAVAHLSLRIRARVVRLMPPREVPRPASENPNIISYPDGYEPSRIGTFPKGCPVPHRMATVEIPGTSSRVPIPGQALSPDVAVHKI</sequence>
<gene>
    <name evidence="2" type="ORF">Nans01_40770</name>
</gene>
<feature type="domain" description="ER-bound oxygenase mpaB/mpaB'/Rubber oxygenase catalytic" evidence="1">
    <location>
        <begin position="66"/>
        <end position="247"/>
    </location>
</feature>
<reference evidence="2" key="1">
    <citation type="submission" date="2023-02" db="EMBL/GenBank/DDBJ databases">
        <title>Nocardiopsis ansamitocini NBRC 112285.</title>
        <authorList>
            <person name="Ichikawa N."/>
            <person name="Sato H."/>
            <person name="Tonouchi N."/>
        </authorList>
    </citation>
    <scope>NUCLEOTIDE SEQUENCE</scope>
    <source>
        <strain evidence="2">NBRC 112285</strain>
    </source>
</reference>
<dbReference type="PANTHER" id="PTHR36124">
    <property type="match status" value="1"/>
</dbReference>
<proteinExistence type="predicted"/>
<comment type="caution">
    <text evidence="2">The sequence shown here is derived from an EMBL/GenBank/DDBJ whole genome shotgun (WGS) entry which is preliminary data.</text>
</comment>
<dbReference type="InterPro" id="IPR018713">
    <property type="entry name" value="MPAB/Lcp_cat_dom"/>
</dbReference>
<accession>A0A9W6UIA0</accession>
<dbReference type="InterPro" id="IPR046366">
    <property type="entry name" value="MPAB"/>
</dbReference>
<dbReference type="AlphaFoldDB" id="A0A9W6UIA0"/>
<organism evidence="2 3">
    <name type="scientific">Nocardiopsis ansamitocini</name>
    <dbReference type="NCBI Taxonomy" id="1670832"/>
    <lineage>
        <taxon>Bacteria</taxon>
        <taxon>Bacillati</taxon>
        <taxon>Actinomycetota</taxon>
        <taxon>Actinomycetes</taxon>
        <taxon>Streptosporangiales</taxon>
        <taxon>Nocardiopsidaceae</taxon>
        <taxon>Nocardiopsis</taxon>
    </lineage>
</organism>
<keyword evidence="3" id="KW-1185">Reference proteome</keyword>
<evidence type="ECO:0000313" key="2">
    <source>
        <dbReference type="EMBL" id="GLU49726.1"/>
    </source>
</evidence>
<dbReference type="Proteomes" id="UP001165092">
    <property type="component" value="Unassembled WGS sequence"/>
</dbReference>
<dbReference type="GO" id="GO:0016491">
    <property type="term" value="F:oxidoreductase activity"/>
    <property type="evidence" value="ECO:0007669"/>
    <property type="project" value="InterPro"/>
</dbReference>
<evidence type="ECO:0000259" key="1">
    <source>
        <dbReference type="Pfam" id="PF09995"/>
    </source>
</evidence>
<name>A0A9W6UIA0_9ACTN</name>
<dbReference type="Pfam" id="PF09995">
    <property type="entry name" value="MPAB_Lcp_cat"/>
    <property type="match status" value="1"/>
</dbReference>
<protein>
    <submittedName>
        <fullName evidence="2">Peptidase</fullName>
    </submittedName>
</protein>
<evidence type="ECO:0000313" key="3">
    <source>
        <dbReference type="Proteomes" id="UP001165092"/>
    </source>
</evidence>
<dbReference type="PANTHER" id="PTHR36124:SF1">
    <property type="entry name" value="ER-BOUND OXYGENASE MPAB_MPAB'_RUBBER OXYGENASE CATALYTIC DOMAIN-CONTAINING PROTEIN"/>
    <property type="match status" value="1"/>
</dbReference>